<dbReference type="PROSITE" id="PS50082">
    <property type="entry name" value="WD_REPEATS_2"/>
    <property type="match status" value="1"/>
</dbReference>
<keyword evidence="9 12" id="KW-0539">Nucleus</keyword>
<proteinExistence type="inferred from homology"/>
<evidence type="ECO:0000256" key="5">
    <source>
        <dbReference type="ARBA" id="ARBA00022552"/>
    </source>
</evidence>
<protein>
    <recommendedName>
        <fullName evidence="10 12">Pre-rRNA-processing protein IPI3</fullName>
    </recommendedName>
</protein>
<dbReference type="GO" id="GO:0120330">
    <property type="term" value="C:rixosome complex"/>
    <property type="evidence" value="ECO:0007669"/>
    <property type="project" value="UniProtKB-UniRule"/>
</dbReference>
<evidence type="ECO:0000256" key="13">
    <source>
        <dbReference type="SAM" id="Coils"/>
    </source>
</evidence>
<comment type="similarity">
    <text evidence="3 12">Belongs to the WD repeat IPI3/WDR18 family.</text>
</comment>
<comment type="caution">
    <text evidence="14">The sequence shown here is derived from an EMBL/GenBank/DDBJ whole genome shotgun (WGS) entry which is preliminary data.</text>
</comment>
<comment type="function">
    <text evidence="1 12">Component of the RIX1 complex required for processing of ITS2 sequences from 35S pre-rRNA.</text>
</comment>
<feature type="coiled-coil region" evidence="13">
    <location>
        <begin position="517"/>
        <end position="558"/>
    </location>
</feature>
<dbReference type="PhylomeDB" id="H0GME7"/>
<comment type="subcellular location">
    <subcellularLocation>
        <location evidence="2 12">Nucleus</location>
    </subcellularLocation>
</comment>
<dbReference type="InterPro" id="IPR015943">
    <property type="entry name" value="WD40/YVTN_repeat-like_dom_sf"/>
</dbReference>
<evidence type="ECO:0000256" key="3">
    <source>
        <dbReference type="ARBA" id="ARBA00010143"/>
    </source>
</evidence>
<evidence type="ECO:0000256" key="6">
    <source>
        <dbReference type="ARBA" id="ARBA00022553"/>
    </source>
</evidence>
<organism evidence="14 15">
    <name type="scientific">Saccharomyces cerevisiae x Saccharomyces kudriavzevii (strain VIN7)</name>
    <name type="common">Yeast</name>
    <dbReference type="NCBI Taxonomy" id="1095631"/>
    <lineage>
        <taxon>Eukaryota</taxon>
        <taxon>Fungi</taxon>
        <taxon>Dikarya</taxon>
        <taxon>Ascomycota</taxon>
        <taxon>Saccharomycotina</taxon>
        <taxon>Saccharomycetes</taxon>
        <taxon>Saccharomycetales</taxon>
        <taxon>Saccharomycetaceae</taxon>
        <taxon>Saccharomyces</taxon>
    </lineage>
</organism>
<evidence type="ECO:0000256" key="4">
    <source>
        <dbReference type="ARBA" id="ARBA00022517"/>
    </source>
</evidence>
<dbReference type="PANTHER" id="PTHR18763">
    <property type="entry name" value="WD-REPEAT PROTEIN 18"/>
    <property type="match status" value="1"/>
</dbReference>
<evidence type="ECO:0000256" key="11">
    <source>
        <dbReference type="PROSITE-ProRule" id="PRU00221"/>
    </source>
</evidence>
<evidence type="ECO:0000256" key="7">
    <source>
        <dbReference type="ARBA" id="ARBA00022574"/>
    </source>
</evidence>
<dbReference type="PANTHER" id="PTHR18763:SF0">
    <property type="entry name" value="WD REPEAT-CONTAINING PROTEIN 18"/>
    <property type="match status" value="1"/>
</dbReference>
<evidence type="ECO:0000256" key="2">
    <source>
        <dbReference type="ARBA" id="ARBA00004123"/>
    </source>
</evidence>
<dbReference type="Pfam" id="PF00400">
    <property type="entry name" value="WD40"/>
    <property type="match status" value="2"/>
</dbReference>
<keyword evidence="5 12" id="KW-0698">rRNA processing</keyword>
<dbReference type="InterPro" id="IPR036322">
    <property type="entry name" value="WD40_repeat_dom_sf"/>
</dbReference>
<keyword evidence="7 11" id="KW-0853">WD repeat</keyword>
<evidence type="ECO:0000256" key="10">
    <source>
        <dbReference type="ARBA" id="ARBA00026229"/>
    </source>
</evidence>
<evidence type="ECO:0000256" key="1">
    <source>
        <dbReference type="ARBA" id="ARBA00002355"/>
    </source>
</evidence>
<keyword evidence="6" id="KW-0597">Phosphoprotein</keyword>
<keyword evidence="8" id="KW-0677">Repeat</keyword>
<dbReference type="GO" id="GO:0006261">
    <property type="term" value="P:DNA-templated DNA replication"/>
    <property type="evidence" value="ECO:0007669"/>
    <property type="project" value="TreeGrafter"/>
</dbReference>
<evidence type="ECO:0000313" key="14">
    <source>
        <dbReference type="EMBL" id="EHN05051.1"/>
    </source>
</evidence>
<dbReference type="Proteomes" id="UP000009009">
    <property type="component" value="Unassembled WGS sequence"/>
</dbReference>
<evidence type="ECO:0000256" key="8">
    <source>
        <dbReference type="ARBA" id="ARBA00022737"/>
    </source>
</evidence>
<dbReference type="SMART" id="SM00320">
    <property type="entry name" value="WD40"/>
    <property type="match status" value="3"/>
</dbReference>
<dbReference type="InterPro" id="IPR001680">
    <property type="entry name" value="WD40_rpt"/>
</dbReference>
<dbReference type="GO" id="GO:0006364">
    <property type="term" value="P:rRNA processing"/>
    <property type="evidence" value="ECO:0007669"/>
    <property type="project" value="UniProtKB-UniRule"/>
</dbReference>
<dbReference type="AlphaFoldDB" id="H0GME7"/>
<evidence type="ECO:0000256" key="12">
    <source>
        <dbReference type="RuleBase" id="RU369067"/>
    </source>
</evidence>
<dbReference type="InterPro" id="IPR045227">
    <property type="entry name" value="WDR18/Ipi3/RID3"/>
</dbReference>
<keyword evidence="15" id="KW-1185">Reference proteome</keyword>
<keyword evidence="13" id="KW-0175">Coiled coil</keyword>
<dbReference type="Gene3D" id="2.130.10.10">
    <property type="entry name" value="YVTN repeat-like/Quinoprotein amine dehydrogenase"/>
    <property type="match status" value="1"/>
</dbReference>
<dbReference type="GO" id="GO:0005656">
    <property type="term" value="C:nuclear pre-replicative complex"/>
    <property type="evidence" value="ECO:0007669"/>
    <property type="project" value="TreeGrafter"/>
</dbReference>
<reference evidence="14 15" key="1">
    <citation type="journal article" date="2012" name="FEMS Yeast Res.">
        <title>The genome sequence of the wine yeast VIN7 reveals an allotriploid hybrid genome with Saccharomyces cerevisiae and Saccharomyces kudriavzevii origins.</title>
        <authorList>
            <person name="Borneman A.R."/>
            <person name="Desany B.A."/>
            <person name="Riches D."/>
            <person name="Affourtit J.P."/>
            <person name="Forgan A.H."/>
            <person name="Pretorius I.S."/>
            <person name="Egholm M."/>
            <person name="Chambers P.J."/>
        </authorList>
    </citation>
    <scope>NUCLEOTIDE SEQUENCE [LARGE SCALE GENOMIC DNA]</scope>
    <source>
        <strain evidence="14 15">VIN7</strain>
    </source>
</reference>
<dbReference type="HOGENOM" id="CLU_029749_4_0_1"/>
<keyword evidence="4" id="KW-0690">Ribosome biogenesis</keyword>
<comment type="subunit">
    <text evidence="12">Component of the RIX1 complex, composed of IPI1, RIX1/IPI2 and IPI3 in a 1:2:2 stoichiometry. The complex interacts (via RIX1) with MDN1 (via its hexameric AAA ATPase ring) and the pre-60S ribosome particles.</text>
</comment>
<sequence>MNDKMDEQVIFTTNTSGTIASVHSFEQINLRQCSTQSRNSCVQVGNKYLFIAQAQKALINVYNLSGSFKRESVEQRLPLPEILKCLEVVENNGVQYDRIQGVNHNLPDFNLPYLLLGSTESGKLYIWELNSGILLNVKPMAHYQSITKIKSILNGKYIITSGNDSRVIIWQTVDLVSASNDDPKPLCILHDHTLPVTDFQVSSSQGKFLSCTDTKLFTVSQDATIRCYDLSLIGSKKKQKANENDVSIGKTPVLLATFTTPYSIKSIVLDPADRACYIGTAEGCFSLNLFYKLKGNAIVNLLQSAGVNTVQKGRVFSLVQRNSLTGGENEDLDALYAMGQLVCENVLNSNVSCLEISMDGTLLLIGDTEGKVSIAEIYSKQIIRTIQTLTTSQDSVGEVTNLLTNPYRLERGNLLLEGESKGKQASNNNGHNFMKIPNLQRVIFDGKNKGHLHDIWYQIGEPEAETDPNLALPLNDFNAYLEQVKTQESIFSHIGKVSSNVKVIDNKIDATSSLDSNAAKDEEITELKTNIEALTHAYKELRDMHEKLYEEHQQMLDKQ</sequence>
<gene>
    <name evidence="14" type="ORF">VIN7_4084</name>
</gene>
<dbReference type="OrthoDB" id="756370at2759"/>
<name>H0GME7_SACCK</name>
<dbReference type="SUPFAM" id="SSF50978">
    <property type="entry name" value="WD40 repeat-like"/>
    <property type="match status" value="1"/>
</dbReference>
<evidence type="ECO:0000313" key="15">
    <source>
        <dbReference type="Proteomes" id="UP000009009"/>
    </source>
</evidence>
<dbReference type="EMBL" id="AGVY01000044">
    <property type="protein sequence ID" value="EHN05051.1"/>
    <property type="molecule type" value="Genomic_DNA"/>
</dbReference>
<accession>H0GME7</accession>
<dbReference type="FunFam" id="2.130.10.10:FF:001736">
    <property type="entry name" value="Pre-rRNA-processing protein IPI3"/>
    <property type="match status" value="1"/>
</dbReference>
<feature type="repeat" description="WD" evidence="11">
    <location>
        <begin position="139"/>
        <end position="171"/>
    </location>
</feature>
<evidence type="ECO:0000256" key="9">
    <source>
        <dbReference type="ARBA" id="ARBA00023242"/>
    </source>
</evidence>